<keyword evidence="1" id="KW-0812">Transmembrane</keyword>
<dbReference type="EMBL" id="UAPQ01000011">
    <property type="protein sequence ID" value="SPT54433.1"/>
    <property type="molecule type" value="Genomic_DNA"/>
</dbReference>
<evidence type="ECO:0000313" key="2">
    <source>
        <dbReference type="EMBL" id="SPT54433.1"/>
    </source>
</evidence>
<proteinExistence type="predicted"/>
<keyword evidence="3" id="KW-1185">Reference proteome</keyword>
<evidence type="ECO:0000313" key="3">
    <source>
        <dbReference type="Proteomes" id="UP000250006"/>
    </source>
</evidence>
<keyword evidence="1" id="KW-1133">Transmembrane helix</keyword>
<feature type="transmembrane region" description="Helical" evidence="1">
    <location>
        <begin position="162"/>
        <end position="189"/>
    </location>
</feature>
<comment type="caution">
    <text evidence="2">The sequence shown here is derived from an EMBL/GenBank/DDBJ whole genome shotgun (WGS) entry which is preliminary data.</text>
</comment>
<feature type="transmembrane region" description="Helical" evidence="1">
    <location>
        <begin position="196"/>
        <end position="218"/>
    </location>
</feature>
<organism evidence="2 3">
    <name type="scientific">Actinomyces bovis</name>
    <dbReference type="NCBI Taxonomy" id="1658"/>
    <lineage>
        <taxon>Bacteria</taxon>
        <taxon>Bacillati</taxon>
        <taxon>Actinomycetota</taxon>
        <taxon>Actinomycetes</taxon>
        <taxon>Actinomycetales</taxon>
        <taxon>Actinomycetaceae</taxon>
        <taxon>Actinomyces</taxon>
    </lineage>
</organism>
<feature type="transmembrane region" description="Helical" evidence="1">
    <location>
        <begin position="45"/>
        <end position="65"/>
    </location>
</feature>
<dbReference type="Proteomes" id="UP000250006">
    <property type="component" value="Unassembled WGS sequence"/>
</dbReference>
<sequence>MSVYTLATSGRPGAGLGASPGIDWRSPRTHRPIAALVHCYAADRFWAWLLAAALLPTFSLSLLAFRPRLPLLGVGVSSRVLVGMELMMLAEAWGATRVTNQFRDGTVTSSVAQHRGLAHLALHHAFAVLPGSLLLAAAGASSATICALALEGLQLEPTLLGSGYWASVLGLLVVAALAAPIGISVGWVLRDARSCALLIVAWALAVRPLLDHLLPEAVVKSLPLGLSSLLLQATGPEASTVLAALLLLTWTVVLTTASILLTRGRDLRA</sequence>
<gene>
    <name evidence="2" type="ORF">NCTC11535_02150</name>
</gene>
<reference evidence="2 3" key="1">
    <citation type="submission" date="2018-06" db="EMBL/GenBank/DDBJ databases">
        <authorList>
            <consortium name="Pathogen Informatics"/>
            <person name="Doyle S."/>
        </authorList>
    </citation>
    <scope>NUCLEOTIDE SEQUENCE [LARGE SCALE GENOMIC DNA]</scope>
    <source>
        <strain evidence="2 3">NCTC11535</strain>
    </source>
</reference>
<name>A0ABY1VTS2_9ACTO</name>
<accession>A0ABY1VTS2</accession>
<feature type="transmembrane region" description="Helical" evidence="1">
    <location>
        <begin position="125"/>
        <end position="150"/>
    </location>
</feature>
<protein>
    <recommendedName>
        <fullName evidence="4">ABC-2 family transporter protein</fullName>
    </recommendedName>
</protein>
<dbReference type="RefSeq" id="WP_111837324.1">
    <property type="nucleotide sequence ID" value="NZ_UAPQ01000011.1"/>
</dbReference>
<evidence type="ECO:0000256" key="1">
    <source>
        <dbReference type="SAM" id="Phobius"/>
    </source>
</evidence>
<evidence type="ECO:0008006" key="4">
    <source>
        <dbReference type="Google" id="ProtNLM"/>
    </source>
</evidence>
<feature type="transmembrane region" description="Helical" evidence="1">
    <location>
        <begin position="238"/>
        <end position="261"/>
    </location>
</feature>
<keyword evidence="1" id="KW-0472">Membrane</keyword>